<protein>
    <recommendedName>
        <fullName evidence="4">RING-type domain-containing protein</fullName>
    </recommendedName>
</protein>
<keyword evidence="2" id="KW-0862">Zinc</keyword>
<dbReference type="EMBL" id="CAJOBC010077584">
    <property type="protein sequence ID" value="CAF4263675.1"/>
    <property type="molecule type" value="Genomic_DNA"/>
</dbReference>
<dbReference type="InterPro" id="IPR001841">
    <property type="entry name" value="Znf_RING"/>
</dbReference>
<organism evidence="5 7">
    <name type="scientific">Didymodactylos carnosus</name>
    <dbReference type="NCBI Taxonomy" id="1234261"/>
    <lineage>
        <taxon>Eukaryota</taxon>
        <taxon>Metazoa</taxon>
        <taxon>Spiralia</taxon>
        <taxon>Gnathifera</taxon>
        <taxon>Rotifera</taxon>
        <taxon>Eurotatoria</taxon>
        <taxon>Bdelloidea</taxon>
        <taxon>Philodinida</taxon>
        <taxon>Philodinidae</taxon>
        <taxon>Didymodactylos</taxon>
    </lineage>
</organism>
<dbReference type="Proteomes" id="UP000663829">
    <property type="component" value="Unassembled WGS sequence"/>
</dbReference>
<keyword evidence="7" id="KW-1185">Reference proteome</keyword>
<evidence type="ECO:0000256" key="1">
    <source>
        <dbReference type="ARBA" id="ARBA00022771"/>
    </source>
</evidence>
<dbReference type="GO" id="GO:0008270">
    <property type="term" value="F:zinc ion binding"/>
    <property type="evidence" value="ECO:0007669"/>
    <property type="project" value="UniProtKB-KW"/>
</dbReference>
<evidence type="ECO:0000256" key="3">
    <source>
        <dbReference type="PROSITE-ProRule" id="PRU00175"/>
    </source>
</evidence>
<keyword evidence="1 3" id="KW-0863">Zinc-finger</keyword>
<keyword evidence="1 3" id="KW-0479">Metal-binding</keyword>
<dbReference type="EMBL" id="CAJNOQ010016095">
    <property type="protein sequence ID" value="CAF1374425.1"/>
    <property type="molecule type" value="Genomic_DNA"/>
</dbReference>
<dbReference type="PROSITE" id="PS50089">
    <property type="entry name" value="ZF_RING_2"/>
    <property type="match status" value="1"/>
</dbReference>
<feature type="non-terminal residue" evidence="5">
    <location>
        <position position="1"/>
    </location>
</feature>
<accession>A0A815J4J1</accession>
<sequence length="146" mass="17261">IISRYIASFQQKLPSWAPYINTCYISSDVTMAFTNDDWMNCPICLEEWNDSHRPITFQCGHTVCIWHKTGIISLRQCPLCRHPLSRETWCVSYNLEQAAHTFRMIRQLQDVKSGNKESLMLSKPRRKYLIEHVAYSKQSQQIDYNR</sequence>
<proteinExistence type="predicted"/>
<feature type="domain" description="RING-type" evidence="4">
    <location>
        <begin position="41"/>
        <end position="81"/>
    </location>
</feature>
<dbReference type="AlphaFoldDB" id="A0A815J4J1"/>
<evidence type="ECO:0000313" key="6">
    <source>
        <dbReference type="EMBL" id="CAF4263675.1"/>
    </source>
</evidence>
<dbReference type="Proteomes" id="UP000681722">
    <property type="component" value="Unassembled WGS sequence"/>
</dbReference>
<reference evidence="5" key="1">
    <citation type="submission" date="2021-02" db="EMBL/GenBank/DDBJ databases">
        <authorList>
            <person name="Nowell W R."/>
        </authorList>
    </citation>
    <scope>NUCLEOTIDE SEQUENCE</scope>
</reference>
<dbReference type="InterPro" id="IPR013083">
    <property type="entry name" value="Znf_RING/FYVE/PHD"/>
</dbReference>
<gene>
    <name evidence="5" type="ORF">GPM918_LOCUS32016</name>
    <name evidence="6" type="ORF">SRO942_LOCUS32673</name>
</gene>
<evidence type="ECO:0000259" key="4">
    <source>
        <dbReference type="PROSITE" id="PS50089"/>
    </source>
</evidence>
<dbReference type="Gene3D" id="3.30.40.10">
    <property type="entry name" value="Zinc/RING finger domain, C3HC4 (zinc finger)"/>
    <property type="match status" value="1"/>
</dbReference>
<dbReference type="SUPFAM" id="SSF57850">
    <property type="entry name" value="RING/U-box"/>
    <property type="match status" value="1"/>
</dbReference>
<evidence type="ECO:0000313" key="5">
    <source>
        <dbReference type="EMBL" id="CAF1374425.1"/>
    </source>
</evidence>
<evidence type="ECO:0000313" key="7">
    <source>
        <dbReference type="Proteomes" id="UP000663829"/>
    </source>
</evidence>
<comment type="caution">
    <text evidence="5">The sequence shown here is derived from an EMBL/GenBank/DDBJ whole genome shotgun (WGS) entry which is preliminary data.</text>
</comment>
<evidence type="ECO:0000256" key="2">
    <source>
        <dbReference type="ARBA" id="ARBA00022833"/>
    </source>
</evidence>
<name>A0A815J4J1_9BILA</name>